<dbReference type="InterPro" id="IPR017900">
    <property type="entry name" value="4Fe4S_Fe_S_CS"/>
</dbReference>
<sequence>MQTVNIFNIQHFSVHDGPGVRTVVFFKGCNLHCRWCHNPESIHKEKEILLYPDRCIGCGACVKQCPAGAHSFTEGGHRIDRNKCIHCFRCCEECYADALVCVGEETDTETVMDEIRRNKGYFDHSGGGVTFSGGECMLQTEPLLELLKSCRKEGIHTAVDTAGNVPWSSLEEVLPWTDLFLYDIKAFDPKVHKACTGVTNERILENFRRLAESGAAVTVRIPYVPELNGTQLEGIASFLSGYPQIRAELLPYHSMGNSKYHALEETFFAGTAPDKKAVEQLKKKYHFY</sequence>
<dbReference type="EMBL" id="MEHD01000006">
    <property type="protein sequence ID" value="ODR61532.1"/>
    <property type="molecule type" value="Genomic_DNA"/>
</dbReference>
<dbReference type="PROSITE" id="PS51379">
    <property type="entry name" value="4FE4S_FER_2"/>
    <property type="match status" value="2"/>
</dbReference>
<dbReference type="InterPro" id="IPR012839">
    <property type="entry name" value="Organic_radical_activase"/>
</dbReference>
<dbReference type="PATRIC" id="fig|1432052.4.peg.4279"/>
<evidence type="ECO:0000256" key="2">
    <source>
        <dbReference type="ARBA" id="ARBA00009777"/>
    </source>
</evidence>
<reference evidence="14 17" key="2">
    <citation type="submission" date="2016-08" db="EMBL/GenBank/DDBJ databases">
        <title>Characterization of Isolates of Eisenbergiella tayi Derived from Blood Cultures, Using Whole Genome Sequencing.</title>
        <authorList>
            <person name="Bernier A.-M."/>
            <person name="Burdz T."/>
            <person name="Wiebe D."/>
            <person name="Bernard K."/>
        </authorList>
    </citation>
    <scope>NUCLEOTIDE SEQUENCE [LARGE SCALE GENOMIC DNA]</scope>
    <source>
        <strain evidence="14 17">NML120146</strain>
    </source>
</reference>
<evidence type="ECO:0000256" key="8">
    <source>
        <dbReference type="ARBA" id="ARBA00023014"/>
    </source>
</evidence>
<dbReference type="PANTHER" id="PTHR30352:SF4">
    <property type="entry name" value="PYRUVATE FORMATE-LYASE 2-ACTIVATING ENZYME"/>
    <property type="match status" value="1"/>
</dbReference>
<keyword evidence="4" id="KW-0949">S-adenosyl-L-methionine</keyword>
<evidence type="ECO:0000313" key="16">
    <source>
        <dbReference type="Proteomes" id="UP000094271"/>
    </source>
</evidence>
<keyword evidence="7" id="KW-0408">Iron</keyword>
<evidence type="ECO:0000256" key="1">
    <source>
        <dbReference type="ARBA" id="ARBA00001966"/>
    </source>
</evidence>
<keyword evidence="8" id="KW-0411">Iron-sulfur</keyword>
<name>A0A1E3A4C7_9FIRM</name>
<feature type="domain" description="4Fe-4S ferredoxin-type" evidence="10">
    <location>
        <begin position="46"/>
        <end position="75"/>
    </location>
</feature>
<evidence type="ECO:0000256" key="7">
    <source>
        <dbReference type="ARBA" id="ARBA00023004"/>
    </source>
</evidence>
<feature type="domain" description="Radical SAM core" evidence="11">
    <location>
        <begin position="15"/>
        <end position="288"/>
    </location>
</feature>
<proteinExistence type="inferred from homology"/>
<evidence type="ECO:0000313" key="14">
    <source>
        <dbReference type="EMBL" id="ODR61532.1"/>
    </source>
</evidence>
<feature type="domain" description="4Fe-4S ferredoxin-type" evidence="10">
    <location>
        <begin position="78"/>
        <end position="104"/>
    </location>
</feature>
<evidence type="ECO:0000313" key="15">
    <source>
        <dbReference type="Proteomes" id="UP000094067"/>
    </source>
</evidence>
<dbReference type="SUPFAM" id="SSF54862">
    <property type="entry name" value="4Fe-4S ferredoxins"/>
    <property type="match status" value="1"/>
</dbReference>
<keyword evidence="3" id="KW-0004">4Fe-4S</keyword>
<dbReference type="GO" id="GO:0051539">
    <property type="term" value="F:4 iron, 4 sulfur cluster binding"/>
    <property type="evidence" value="ECO:0007669"/>
    <property type="project" value="UniProtKB-KW"/>
</dbReference>
<dbReference type="InterPro" id="IPR034457">
    <property type="entry name" value="Organic_radical-activating"/>
</dbReference>
<comment type="caution">
    <text evidence="12">The sequence shown here is derived from an EMBL/GenBank/DDBJ whole genome shotgun (WGS) entry which is preliminary data.</text>
</comment>
<accession>A0A1E3A4C7</accession>
<dbReference type="Pfam" id="PF04055">
    <property type="entry name" value="Radical_SAM"/>
    <property type="match status" value="1"/>
</dbReference>
<dbReference type="Proteomes" id="UP000094869">
    <property type="component" value="Unassembled WGS sequence"/>
</dbReference>
<dbReference type="Proteomes" id="UP000094271">
    <property type="component" value="Unassembled WGS sequence"/>
</dbReference>
<organism evidence="12 15">
    <name type="scientific">Eisenbergiella tayi</name>
    <dbReference type="NCBI Taxonomy" id="1432052"/>
    <lineage>
        <taxon>Bacteria</taxon>
        <taxon>Bacillati</taxon>
        <taxon>Bacillota</taxon>
        <taxon>Clostridia</taxon>
        <taxon>Lachnospirales</taxon>
        <taxon>Lachnospiraceae</taxon>
        <taxon>Eisenbergiella</taxon>
    </lineage>
</organism>
<protein>
    <submittedName>
        <fullName evidence="12">Benzylsuccinate synthase activating enzyme</fullName>
        <ecNumber evidence="12">1.97.1.-</ecNumber>
    </submittedName>
    <submittedName>
        <fullName evidence="13">Glycyl-radical enzyme activating protein family</fullName>
    </submittedName>
</protein>
<dbReference type="SUPFAM" id="SSF102114">
    <property type="entry name" value="Radical SAM enzymes"/>
    <property type="match status" value="1"/>
</dbReference>
<dbReference type="InterPro" id="IPR040074">
    <property type="entry name" value="BssD/PflA/YjjW"/>
</dbReference>
<comment type="catalytic activity">
    <reaction evidence="9">
        <text>glycyl-[protein] + reduced [flavodoxin] + S-adenosyl-L-methionine = glycin-2-yl radical-[protein] + semiquinone [flavodoxin] + 5'-deoxyadenosine + L-methionine + H(+)</text>
        <dbReference type="Rhea" id="RHEA:61976"/>
        <dbReference type="Rhea" id="RHEA-COMP:10622"/>
        <dbReference type="Rhea" id="RHEA-COMP:14480"/>
        <dbReference type="Rhea" id="RHEA-COMP:15993"/>
        <dbReference type="Rhea" id="RHEA-COMP:15994"/>
        <dbReference type="ChEBI" id="CHEBI:15378"/>
        <dbReference type="ChEBI" id="CHEBI:17319"/>
        <dbReference type="ChEBI" id="CHEBI:29947"/>
        <dbReference type="ChEBI" id="CHEBI:32722"/>
        <dbReference type="ChEBI" id="CHEBI:57618"/>
        <dbReference type="ChEBI" id="CHEBI:57844"/>
        <dbReference type="ChEBI" id="CHEBI:59789"/>
        <dbReference type="ChEBI" id="CHEBI:140311"/>
    </reaction>
</comment>
<dbReference type="InterPro" id="IPR017896">
    <property type="entry name" value="4Fe4S_Fe-S-bd"/>
</dbReference>
<dbReference type="AlphaFoldDB" id="A0A1E3A4C7"/>
<dbReference type="InterPro" id="IPR058240">
    <property type="entry name" value="rSAM_sf"/>
</dbReference>
<evidence type="ECO:0000256" key="9">
    <source>
        <dbReference type="ARBA" id="ARBA00047365"/>
    </source>
</evidence>
<dbReference type="EMBL" id="MCGH01000003">
    <property type="protein sequence ID" value="ODM03066.1"/>
    <property type="molecule type" value="Genomic_DNA"/>
</dbReference>
<dbReference type="EMBL" id="MEHA01000017">
    <property type="protein sequence ID" value="ODR48446.1"/>
    <property type="molecule type" value="Genomic_DNA"/>
</dbReference>
<dbReference type="EC" id="1.97.1.-" evidence="12"/>
<comment type="cofactor">
    <cofactor evidence="1">
        <name>[4Fe-4S] cluster</name>
        <dbReference type="ChEBI" id="CHEBI:49883"/>
    </cofactor>
</comment>
<evidence type="ECO:0000313" key="13">
    <source>
        <dbReference type="EMBL" id="ODR48446.1"/>
    </source>
</evidence>
<dbReference type="RefSeq" id="WP_069153636.1">
    <property type="nucleotide sequence ID" value="NZ_DAWDRA010000210.1"/>
</dbReference>
<dbReference type="OrthoDB" id="9782387at2"/>
<comment type="similarity">
    <text evidence="2">Belongs to the organic radical-activating enzymes family.</text>
</comment>
<dbReference type="PANTHER" id="PTHR30352">
    <property type="entry name" value="PYRUVATE FORMATE-LYASE-ACTIVATING ENZYME"/>
    <property type="match status" value="1"/>
</dbReference>
<dbReference type="PROSITE" id="PS01087">
    <property type="entry name" value="RADICAL_ACTIVATING"/>
    <property type="match status" value="1"/>
</dbReference>
<gene>
    <name evidence="12" type="primary">bssD_3</name>
    <name evidence="13" type="ORF">BEI59_21055</name>
    <name evidence="12" type="ORF">BEI61_03860</name>
    <name evidence="14" type="ORF">BEI63_00950</name>
</gene>
<reference evidence="12 15" key="1">
    <citation type="submission" date="2016-07" db="EMBL/GenBank/DDBJ databases">
        <title>Characterization of isolates of Eisenbergiella tayi derived from blood cultures, using whole genome sequencing.</title>
        <authorList>
            <person name="Burdz T."/>
            <person name="Wiebe D."/>
            <person name="Huynh C."/>
            <person name="Bernard K."/>
        </authorList>
    </citation>
    <scope>NUCLEOTIDE SEQUENCE [LARGE SCALE GENOMIC DNA]</scope>
    <source>
        <strain evidence="12 15">NML 110608</strain>
    </source>
</reference>
<evidence type="ECO:0000256" key="5">
    <source>
        <dbReference type="ARBA" id="ARBA00022723"/>
    </source>
</evidence>
<dbReference type="Pfam" id="PF00037">
    <property type="entry name" value="Fer4"/>
    <property type="match status" value="1"/>
</dbReference>
<evidence type="ECO:0000256" key="6">
    <source>
        <dbReference type="ARBA" id="ARBA00023002"/>
    </source>
</evidence>
<dbReference type="SFLD" id="SFLDS00029">
    <property type="entry name" value="Radical_SAM"/>
    <property type="match status" value="1"/>
</dbReference>
<dbReference type="NCBIfam" id="TIGR02494">
    <property type="entry name" value="PFLE_PFLC"/>
    <property type="match status" value="1"/>
</dbReference>
<dbReference type="GO" id="GO:0046872">
    <property type="term" value="F:metal ion binding"/>
    <property type="evidence" value="ECO:0007669"/>
    <property type="project" value="UniProtKB-KW"/>
</dbReference>
<evidence type="ECO:0000313" key="12">
    <source>
        <dbReference type="EMBL" id="ODM03066.1"/>
    </source>
</evidence>
<evidence type="ECO:0000256" key="4">
    <source>
        <dbReference type="ARBA" id="ARBA00022691"/>
    </source>
</evidence>
<evidence type="ECO:0000313" key="17">
    <source>
        <dbReference type="Proteomes" id="UP000094869"/>
    </source>
</evidence>
<dbReference type="Proteomes" id="UP000094067">
    <property type="component" value="Unassembled WGS sequence"/>
</dbReference>
<dbReference type="Pfam" id="PF13353">
    <property type="entry name" value="Fer4_12"/>
    <property type="match status" value="1"/>
</dbReference>
<reference evidence="13 16" key="3">
    <citation type="submission" date="2016-08" db="EMBL/GenBank/DDBJ databases">
        <authorList>
            <person name="Seilhamer J.J."/>
        </authorList>
    </citation>
    <scope>NUCLEOTIDE SEQUENCE [LARGE SCALE GENOMIC DNA]</scope>
    <source>
        <strain evidence="13 16">NML150140-1</strain>
    </source>
</reference>
<keyword evidence="6 12" id="KW-0560">Oxidoreductase</keyword>
<dbReference type="Gene3D" id="3.20.20.70">
    <property type="entry name" value="Aldolase class I"/>
    <property type="match status" value="1"/>
</dbReference>
<dbReference type="PROSITE" id="PS51918">
    <property type="entry name" value="RADICAL_SAM"/>
    <property type="match status" value="1"/>
</dbReference>
<dbReference type="GO" id="GO:0016491">
    <property type="term" value="F:oxidoreductase activity"/>
    <property type="evidence" value="ECO:0007669"/>
    <property type="project" value="UniProtKB-KW"/>
</dbReference>
<dbReference type="SFLD" id="SFLDG01118">
    <property type="entry name" value="activating_enzymes__group_2"/>
    <property type="match status" value="1"/>
</dbReference>
<dbReference type="SFLD" id="SFLDG01066">
    <property type="entry name" value="organic_radical-activating_enz"/>
    <property type="match status" value="1"/>
</dbReference>
<evidence type="ECO:0000259" key="10">
    <source>
        <dbReference type="PROSITE" id="PS51379"/>
    </source>
</evidence>
<dbReference type="Gene3D" id="3.80.30.10">
    <property type="entry name" value="pyruvate-formate lyase- activating enzyme"/>
    <property type="match status" value="1"/>
</dbReference>
<dbReference type="PIRSF" id="PIRSF000371">
    <property type="entry name" value="PFL_act_enz"/>
    <property type="match status" value="1"/>
</dbReference>
<dbReference type="InterPro" id="IPR013785">
    <property type="entry name" value="Aldolase_TIM"/>
</dbReference>
<evidence type="ECO:0000259" key="11">
    <source>
        <dbReference type="PROSITE" id="PS51918"/>
    </source>
</evidence>
<dbReference type="PROSITE" id="PS00198">
    <property type="entry name" value="4FE4S_FER_1"/>
    <property type="match status" value="1"/>
</dbReference>
<evidence type="ECO:0000256" key="3">
    <source>
        <dbReference type="ARBA" id="ARBA00022485"/>
    </source>
</evidence>
<keyword evidence="5" id="KW-0479">Metal-binding</keyword>
<dbReference type="InterPro" id="IPR007197">
    <property type="entry name" value="rSAM"/>
</dbReference>
<dbReference type="InterPro" id="IPR001989">
    <property type="entry name" value="Radical_activat_CS"/>
</dbReference>
<keyword evidence="17" id="KW-1185">Reference proteome</keyword>